<dbReference type="SUPFAM" id="SSF53756">
    <property type="entry name" value="UDP-Glycosyltransferase/glycogen phosphorylase"/>
    <property type="match status" value="2"/>
</dbReference>
<keyword evidence="9" id="KW-1185">Reference proteome</keyword>
<evidence type="ECO:0000313" key="9">
    <source>
        <dbReference type="Proteomes" id="UP001179647"/>
    </source>
</evidence>
<dbReference type="Pfam" id="PF04464">
    <property type="entry name" value="Glyphos_transf"/>
    <property type="match status" value="1"/>
</dbReference>
<feature type="domain" description="Glycosyl transferase family 1" evidence="7">
    <location>
        <begin position="727"/>
        <end position="876"/>
    </location>
</feature>
<dbReference type="Gene3D" id="3.40.50.11820">
    <property type="match status" value="1"/>
</dbReference>
<comment type="similarity">
    <text evidence="2">Belongs to the CDP-glycerol glycerophosphotransferase family.</text>
</comment>
<dbReference type="PANTHER" id="PTHR37316:SF3">
    <property type="entry name" value="TEICHOIC ACID GLYCEROL-PHOSPHATE TRANSFERASE"/>
    <property type="match status" value="1"/>
</dbReference>
<dbReference type="RefSeq" id="WP_275469416.1">
    <property type="nucleotide sequence ID" value="NZ_CP110232.1"/>
</dbReference>
<evidence type="ECO:0000313" key="8">
    <source>
        <dbReference type="EMBL" id="WEG73616.1"/>
    </source>
</evidence>
<proteinExistence type="inferred from homology"/>
<sequence>MNKKILKRKINFVLDPLKKAKNVESFRRKMFFSGFIKEPIVSKTVFLEGYSGDSVTGNALALFEQMYQDSYFNEWKFIWGVKDMTCVPKQYAKDKRVMFVIKNSKEYVKGLATSEYLVTDTTFPWFFSKRAEQKMIMSWHGTPYKTIGVDIVSNRRDTHKNVLRNILHTDYFISPSQFFTDTILKAQDATNLYRGTILETGIPRTDFHFIKESELKEVQKLAGIDPQRKTVLYAPTYNDFATKGKAKSDHINKLIEDTQLLQESLGEDYQVLLKVHYFEFNAINNLESDIQLVDNSIDTNQLLPAIDMLITDYSSIFFDYLSLNRPIYFYFKNYDVYKEKRGLYLDLIDLPGGKFGDIESLSEGILSAETKESTNDVYIDRYAKFDDGKVSERVIDYIIKNQELAKGRAYQLTSTKQNILFYAGAFFTNGITESFIRLSEQLDFDKYNVTVILTGVGNTKKEKWETVARLPEQMNIIFGLDDMNCTLQEYYKYQMYLNRGIRGNKIDKETVKLLFNQERRRLFGNMTFDTEIDFSGYSSFWTSFISFGDATKKVIFQHSDMLAETEKRVKGRRPHKIPLQAVFPLYETFDKVISVSETSYIINKKNFEKRYRLEGKMDYIVNYLDAAGILEKAEDFKTIKFEMEEIVMVEVERDENYFDETQLIQTKPEILESDDLLEEVTVEPIKDVELVEETRIVTKELMVKKFSPTMENVVLHGLPWPSKDNVNYITVGRLSPEKNHYLLLDSFKEVLETQPNSFLYLVGAGTLEVRLKNYVKRHKMTQNVYFCGHMSNPFALMKHCDVFVLTSKYEGQALVVLEALTLGLKVVSTDIPGPNAILAKGYGELVEPTIYGLAQKLLQVVTSEKEYEVFDYNQYETDAINMFNEKILTK</sequence>
<evidence type="ECO:0000256" key="6">
    <source>
        <dbReference type="ARBA" id="ARBA00023136"/>
    </source>
</evidence>
<evidence type="ECO:0000256" key="3">
    <source>
        <dbReference type="ARBA" id="ARBA00022475"/>
    </source>
</evidence>
<keyword evidence="5" id="KW-0777">Teichoic acid biosynthesis</keyword>
<dbReference type="Gene3D" id="3.40.50.12580">
    <property type="match status" value="1"/>
</dbReference>
<dbReference type="PANTHER" id="PTHR37316">
    <property type="entry name" value="TEICHOIC ACID GLYCEROL-PHOSPHATE PRIMASE"/>
    <property type="match status" value="1"/>
</dbReference>
<dbReference type="AlphaFoldDB" id="A0AAF0CVG8"/>
<evidence type="ECO:0000256" key="1">
    <source>
        <dbReference type="ARBA" id="ARBA00004202"/>
    </source>
</evidence>
<dbReference type="KEGG" id="vie:OL234_01540"/>
<dbReference type="GO" id="GO:0019350">
    <property type="term" value="P:teichoic acid biosynthetic process"/>
    <property type="evidence" value="ECO:0007669"/>
    <property type="project" value="UniProtKB-KW"/>
</dbReference>
<dbReference type="Gene3D" id="3.40.50.2000">
    <property type="entry name" value="Glycogen Phosphorylase B"/>
    <property type="match status" value="1"/>
</dbReference>
<dbReference type="GO" id="GO:0005886">
    <property type="term" value="C:plasma membrane"/>
    <property type="evidence" value="ECO:0007669"/>
    <property type="project" value="UniProtKB-SubCell"/>
</dbReference>
<dbReference type="GO" id="GO:0047355">
    <property type="term" value="F:CDP-glycerol glycerophosphotransferase activity"/>
    <property type="evidence" value="ECO:0007669"/>
    <property type="project" value="InterPro"/>
</dbReference>
<gene>
    <name evidence="8" type="ORF">OL234_01540</name>
</gene>
<dbReference type="Pfam" id="PF00534">
    <property type="entry name" value="Glycos_transf_1"/>
    <property type="match status" value="1"/>
</dbReference>
<evidence type="ECO:0000259" key="7">
    <source>
        <dbReference type="Pfam" id="PF00534"/>
    </source>
</evidence>
<dbReference type="EMBL" id="CP110232">
    <property type="protein sequence ID" value="WEG73616.1"/>
    <property type="molecule type" value="Genomic_DNA"/>
</dbReference>
<dbReference type="GO" id="GO:0016757">
    <property type="term" value="F:glycosyltransferase activity"/>
    <property type="evidence" value="ECO:0007669"/>
    <property type="project" value="InterPro"/>
</dbReference>
<comment type="subcellular location">
    <subcellularLocation>
        <location evidence="1">Cell membrane</location>
        <topology evidence="1">Peripheral membrane protein</topology>
    </subcellularLocation>
</comment>
<dbReference type="InterPro" id="IPR043148">
    <property type="entry name" value="TagF_C"/>
</dbReference>
<protein>
    <submittedName>
        <fullName evidence="8">CDP-glycerol glycerophosphotransferase family protein</fullName>
    </submittedName>
</protein>
<dbReference type="InterPro" id="IPR007554">
    <property type="entry name" value="Glycerophosphate_synth"/>
</dbReference>
<dbReference type="InterPro" id="IPR001296">
    <property type="entry name" value="Glyco_trans_1"/>
</dbReference>
<dbReference type="CDD" id="cd03811">
    <property type="entry name" value="GT4_GT28_WabH-like"/>
    <property type="match status" value="1"/>
</dbReference>
<dbReference type="InterPro" id="IPR043149">
    <property type="entry name" value="TagF_N"/>
</dbReference>
<organism evidence="8 9">
    <name type="scientific">Vagococcus intermedius</name>
    <dbReference type="NCBI Taxonomy" id="2991418"/>
    <lineage>
        <taxon>Bacteria</taxon>
        <taxon>Bacillati</taxon>
        <taxon>Bacillota</taxon>
        <taxon>Bacilli</taxon>
        <taxon>Lactobacillales</taxon>
        <taxon>Enterococcaceae</taxon>
        <taxon>Vagococcus</taxon>
    </lineage>
</organism>
<evidence type="ECO:0000256" key="2">
    <source>
        <dbReference type="ARBA" id="ARBA00010488"/>
    </source>
</evidence>
<keyword evidence="4" id="KW-0808">Transferase</keyword>
<name>A0AAF0CVG8_9ENTE</name>
<evidence type="ECO:0000256" key="5">
    <source>
        <dbReference type="ARBA" id="ARBA00022944"/>
    </source>
</evidence>
<dbReference type="InterPro" id="IPR051612">
    <property type="entry name" value="Teichoic_Acid_Biosynth"/>
</dbReference>
<evidence type="ECO:0000256" key="4">
    <source>
        <dbReference type="ARBA" id="ARBA00022679"/>
    </source>
</evidence>
<accession>A0AAF0CVG8</accession>
<keyword evidence="6" id="KW-0472">Membrane</keyword>
<keyword evidence="3" id="KW-1003">Cell membrane</keyword>
<dbReference type="Proteomes" id="UP001179647">
    <property type="component" value="Chromosome"/>
</dbReference>
<reference evidence="8" key="1">
    <citation type="submission" date="2022-10" db="EMBL/GenBank/DDBJ databases">
        <title>Vagococcus sp. isolated from poultry meat.</title>
        <authorList>
            <person name="Johansson P."/>
            <person name="Bjorkroth J."/>
        </authorList>
    </citation>
    <scope>NUCLEOTIDE SEQUENCE</scope>
    <source>
        <strain evidence="8">STAA11</strain>
    </source>
</reference>